<protein>
    <submittedName>
        <fullName evidence="2">Uncharacterized protein</fullName>
    </submittedName>
</protein>
<reference evidence="2 3" key="1">
    <citation type="submission" date="2020-04" db="EMBL/GenBank/DDBJ databases">
        <title>Molecular characterization of pseudomonads from Agaricus bisporus reveal novel blotch 2 pathogens in Western Europe.</title>
        <authorList>
            <person name="Taparia T."/>
            <person name="Krijger M."/>
            <person name="Haynes E."/>
            <person name="Elpinstone J.G."/>
            <person name="Noble R."/>
            <person name="Van Der Wolf J."/>
        </authorList>
    </citation>
    <scope>NUCLEOTIDE SEQUENCE [LARGE SCALE GENOMIC DNA]</scope>
    <source>
        <strain evidence="2 3">F1001</strain>
    </source>
</reference>
<dbReference type="EMBL" id="JACAPU010000014">
    <property type="protein sequence ID" value="NWB47521.1"/>
    <property type="molecule type" value="Genomic_DNA"/>
</dbReference>
<comment type="caution">
    <text evidence="2">The sequence shown here is derived from an EMBL/GenBank/DDBJ whole genome shotgun (WGS) entry which is preliminary data.</text>
</comment>
<dbReference type="Proteomes" id="UP000582981">
    <property type="component" value="Unassembled WGS sequence"/>
</dbReference>
<sequence>MSLCSLLKTLRPLLKAWLLSGVLLGLAAQAATGPEVAQLLNTRYRNTPVDCPGNHAAYFCSGVLVSDLAGGFALRFWEHTPTAITLGARSFSYLRSDLGIRTLTQNGGMVFSDPFTAISQGKTVDVRCAYPLMANILQGPYGCGTGGTETDPASCPAQGVSDAPGWLVHFQQQGQEPLQQCSLSSLIPAQFRASLLAHEQLGGSWVAQPNKLMVRNWDAQAPAQVPVQGLFYDVNQAGGLLVAEVNQREYYKATGQWLPILRLNLAGADGAVFGFDLQDQLYVGYEVAERLNARYADTADICPDGSAAYNCNGVLIRTTDASTQFHAWDPSLGSIERNGISFSYLRADIRFNVLGWEKGQGLIMKELAAPSAHPLTLRCSFPFDGDTFDRTDSCNENTRSPVESRPCEEQGITTVAQWLSHFHALSAASMSCSLNGSAAQFAVSTQARAQIANYQDAFNEVIIANWGRDIPAQIPLEAFFYLLGSPGLPGAQFFQHDYFTRTGKFLPIVRVNLAPTANAPSFSYDPQDQAEPGAPGP</sequence>
<accession>A0A7Y7WDU6</accession>
<name>A0A7Y7WDU6_9PSED</name>
<feature type="signal peptide" evidence="1">
    <location>
        <begin position="1"/>
        <end position="30"/>
    </location>
</feature>
<evidence type="ECO:0000256" key="1">
    <source>
        <dbReference type="SAM" id="SignalP"/>
    </source>
</evidence>
<proteinExistence type="predicted"/>
<evidence type="ECO:0000313" key="3">
    <source>
        <dbReference type="Proteomes" id="UP000582981"/>
    </source>
</evidence>
<dbReference type="AlphaFoldDB" id="A0A7Y7WDU6"/>
<dbReference type="RefSeq" id="WP_177144258.1">
    <property type="nucleotide sequence ID" value="NZ_JACAPU010000014.1"/>
</dbReference>
<evidence type="ECO:0000313" key="2">
    <source>
        <dbReference type="EMBL" id="NWB47521.1"/>
    </source>
</evidence>
<organism evidence="2 3">
    <name type="scientific">Pseudomonas gingeri</name>
    <dbReference type="NCBI Taxonomy" id="117681"/>
    <lineage>
        <taxon>Bacteria</taxon>
        <taxon>Pseudomonadati</taxon>
        <taxon>Pseudomonadota</taxon>
        <taxon>Gammaproteobacteria</taxon>
        <taxon>Pseudomonadales</taxon>
        <taxon>Pseudomonadaceae</taxon>
        <taxon>Pseudomonas</taxon>
    </lineage>
</organism>
<keyword evidence="1" id="KW-0732">Signal</keyword>
<gene>
    <name evidence="2" type="ORF">HX829_13570</name>
</gene>
<feature type="chain" id="PRO_5030596316" evidence="1">
    <location>
        <begin position="31"/>
        <end position="537"/>
    </location>
</feature>